<dbReference type="AntiFam" id="ANF00229">
    <property type="entry name" value="Shadow ORF (opposite tilS)"/>
</dbReference>
<protein>
    <submittedName>
        <fullName evidence="1">Uncharacterized protein</fullName>
    </submittedName>
</protein>
<dbReference type="EMBL" id="JGZR01000006">
    <property type="protein sequence ID" value="KFJ03627.1"/>
    <property type="molecule type" value="Genomic_DNA"/>
</dbReference>
<dbReference type="AlphaFoldDB" id="A0A087E776"/>
<comment type="caution">
    <text evidence="1">The sequence shown here is derived from an EMBL/GenBank/DDBJ whole genome shotgun (WGS) entry which is preliminary data.</text>
</comment>
<dbReference type="STRING" id="77635.BISU_0098"/>
<dbReference type="Proteomes" id="UP000029055">
    <property type="component" value="Unassembled WGS sequence"/>
</dbReference>
<proteinExistence type="predicted"/>
<evidence type="ECO:0000313" key="1">
    <source>
        <dbReference type="EMBL" id="KFJ03627.1"/>
    </source>
</evidence>
<gene>
    <name evidence="1" type="ORF">BISU_0098</name>
</gene>
<accession>A0A087E776</accession>
<reference evidence="1 2" key="1">
    <citation type="submission" date="2014-03" db="EMBL/GenBank/DDBJ databases">
        <title>Genomics of Bifidobacteria.</title>
        <authorList>
            <person name="Ventura M."/>
            <person name="Milani C."/>
            <person name="Lugli G.A."/>
        </authorList>
    </citation>
    <scope>NUCLEOTIDE SEQUENCE [LARGE SCALE GENOMIC DNA]</scope>
    <source>
        <strain evidence="1 2">LMG 11597</strain>
    </source>
</reference>
<sequence length="138" mass="15192">MRAHSRIICRIISSIIVIAKSAALPLPPLTHRLRGGSHRFYFSMRQRIAGGLASVAPPPKNPPLGIHHERSDRHFPFFCGLTPQSQRLTHRLPIAVAAPHHATPWATMLRADASCIAAFRPAVLHTVSLNASRHTGIR</sequence>
<keyword evidence="2" id="KW-1185">Reference proteome</keyword>
<organism evidence="1 2">
    <name type="scientific">Bifidobacterium subtile</name>
    <dbReference type="NCBI Taxonomy" id="77635"/>
    <lineage>
        <taxon>Bacteria</taxon>
        <taxon>Bacillati</taxon>
        <taxon>Actinomycetota</taxon>
        <taxon>Actinomycetes</taxon>
        <taxon>Bifidobacteriales</taxon>
        <taxon>Bifidobacteriaceae</taxon>
        <taxon>Bifidobacterium</taxon>
    </lineage>
</organism>
<evidence type="ECO:0000313" key="2">
    <source>
        <dbReference type="Proteomes" id="UP000029055"/>
    </source>
</evidence>
<name>A0A087E776_9BIFI</name>